<protein>
    <submittedName>
        <fullName evidence="1">Uncharacterized protein</fullName>
    </submittedName>
</protein>
<dbReference type="Proteomes" id="UP000299102">
    <property type="component" value="Unassembled WGS sequence"/>
</dbReference>
<dbReference type="AlphaFoldDB" id="A0A4C1Z4Q3"/>
<name>A0A4C1Z4Q3_EUMVA</name>
<reference evidence="1 2" key="1">
    <citation type="journal article" date="2019" name="Commun. Biol.">
        <title>The bagworm genome reveals a unique fibroin gene that provides high tensile strength.</title>
        <authorList>
            <person name="Kono N."/>
            <person name="Nakamura H."/>
            <person name="Ohtoshi R."/>
            <person name="Tomita M."/>
            <person name="Numata K."/>
            <person name="Arakawa K."/>
        </authorList>
    </citation>
    <scope>NUCLEOTIDE SEQUENCE [LARGE SCALE GENOMIC DNA]</scope>
</reference>
<dbReference type="EMBL" id="BGZK01001521">
    <property type="protein sequence ID" value="GBP81627.1"/>
    <property type="molecule type" value="Genomic_DNA"/>
</dbReference>
<comment type="caution">
    <text evidence="1">The sequence shown here is derived from an EMBL/GenBank/DDBJ whole genome shotgun (WGS) entry which is preliminary data.</text>
</comment>
<evidence type="ECO:0000313" key="2">
    <source>
        <dbReference type="Proteomes" id="UP000299102"/>
    </source>
</evidence>
<organism evidence="1 2">
    <name type="scientific">Eumeta variegata</name>
    <name type="common">Bagworm moth</name>
    <name type="synonym">Eumeta japonica</name>
    <dbReference type="NCBI Taxonomy" id="151549"/>
    <lineage>
        <taxon>Eukaryota</taxon>
        <taxon>Metazoa</taxon>
        <taxon>Ecdysozoa</taxon>
        <taxon>Arthropoda</taxon>
        <taxon>Hexapoda</taxon>
        <taxon>Insecta</taxon>
        <taxon>Pterygota</taxon>
        <taxon>Neoptera</taxon>
        <taxon>Endopterygota</taxon>
        <taxon>Lepidoptera</taxon>
        <taxon>Glossata</taxon>
        <taxon>Ditrysia</taxon>
        <taxon>Tineoidea</taxon>
        <taxon>Psychidae</taxon>
        <taxon>Oiketicinae</taxon>
        <taxon>Eumeta</taxon>
    </lineage>
</organism>
<evidence type="ECO:0000313" key="1">
    <source>
        <dbReference type="EMBL" id="GBP81627.1"/>
    </source>
</evidence>
<gene>
    <name evidence="1" type="ORF">EVAR_74889_1</name>
</gene>
<proteinExistence type="predicted"/>
<keyword evidence="2" id="KW-1185">Reference proteome</keyword>
<accession>A0A4C1Z4Q3</accession>
<sequence>MNGRKKNKRGHAAAPAPMCRAPVDSFRVRGAVVFHISICASVSPDGLSELTDKTTQKVEWSEAREGNEAFMIAMKEGRHSECVFTSPLIYSKNH</sequence>